<dbReference type="EMBL" id="CP028906">
    <property type="protein sequence ID" value="AWB08349.1"/>
    <property type="molecule type" value="Genomic_DNA"/>
</dbReference>
<evidence type="ECO:0008006" key="3">
    <source>
        <dbReference type="Google" id="ProtNLM"/>
    </source>
</evidence>
<dbReference type="RefSeq" id="WP_108548612.1">
    <property type="nucleotide sequence ID" value="NZ_CP028906.1"/>
</dbReference>
<organism evidence="1 2">
    <name type="scientific">Azospirillum humicireducens</name>
    <dbReference type="NCBI Taxonomy" id="1226968"/>
    <lineage>
        <taxon>Bacteria</taxon>
        <taxon>Pseudomonadati</taxon>
        <taxon>Pseudomonadota</taxon>
        <taxon>Alphaproteobacteria</taxon>
        <taxon>Rhodospirillales</taxon>
        <taxon>Azospirillaceae</taxon>
        <taxon>Azospirillum</taxon>
    </lineage>
</organism>
<protein>
    <recommendedName>
        <fullName evidence="3">DUF1636 domain-containing protein</fullName>
    </recommendedName>
</protein>
<dbReference type="Pfam" id="PF07845">
    <property type="entry name" value="DUF1636"/>
    <property type="match status" value="1"/>
</dbReference>
<name>A0A2R4VV88_9PROT</name>
<reference evidence="1 2" key="1">
    <citation type="submission" date="2018-04" db="EMBL/GenBank/DDBJ databases">
        <title>Complete genome sequence of the nitrogen-fixing bacterium Azospirillum humicireducens type strain SgZ-5.</title>
        <authorList>
            <person name="Yu Z."/>
        </authorList>
    </citation>
    <scope>NUCLEOTIDE SEQUENCE [LARGE SCALE GENOMIC DNA]</scope>
    <source>
        <strain evidence="1 2">SgZ-5</strain>
        <plasmid evidence="1 2">pYZ5</plasmid>
    </source>
</reference>
<keyword evidence="1" id="KW-0614">Plasmid</keyword>
<keyword evidence="2" id="KW-1185">Reference proteome</keyword>
<dbReference type="KEGG" id="ahu:A6A40_25265"/>
<dbReference type="AlphaFoldDB" id="A0A2R4VV88"/>
<geneLocation type="plasmid" evidence="1 2">
    <name>pYZ5</name>
</geneLocation>
<accession>A0A2R4VV88</accession>
<evidence type="ECO:0000313" key="1">
    <source>
        <dbReference type="EMBL" id="AWB08349.1"/>
    </source>
</evidence>
<dbReference type="Proteomes" id="UP000077405">
    <property type="component" value="Plasmid pYZ5"/>
</dbReference>
<evidence type="ECO:0000313" key="2">
    <source>
        <dbReference type="Proteomes" id="UP000077405"/>
    </source>
</evidence>
<dbReference type="InterPro" id="IPR012863">
    <property type="entry name" value="DUF1636"/>
</dbReference>
<sequence length="139" mass="14529">MTIDVIVCETCSQPGTGPAAPPEAGPAADMGAGWTGAMFAALLEGVLASAGLDDVRVGTMRCLMSCRRPCAVHIRSPGRMGYVLGDLTPERPAVEALVGYLLAYRATGSGVVAYRDWPDGVKGRFVARIPAPDLQPLEK</sequence>
<gene>
    <name evidence="1" type="ORF">A6A40_25265</name>
</gene>
<proteinExistence type="predicted"/>
<dbReference type="OrthoDB" id="424426at2"/>